<sequence>ALGSFINVCIHRLPKNESIIAPGSYCASCKTKISIWDNIPILSYLLLKGRCRQCNNSISILYPIVELSTALLLLSGFIKFGISIKFAIFCAIGPALLAVAIIDFKHLIIPDAITLPGVLFGLAAGSYLIGLKNSSLGLISGAGTFIVLSTIHYWIRGLVGMGGGDIKLIAAVGALLGIKYVFLVIFLSAFIGSLVGLIGVVLRKINFLSRIPFGSYLAIGTLIVYFSGEDIINIYIKTIMSVY</sequence>
<dbReference type="InterPro" id="IPR010627">
    <property type="entry name" value="Prepilin_pept_A24_N"/>
</dbReference>
<dbReference type="Pfam" id="PF01478">
    <property type="entry name" value="Peptidase_A24"/>
    <property type="match status" value="1"/>
</dbReference>
<evidence type="ECO:0000259" key="9">
    <source>
        <dbReference type="Pfam" id="PF01478"/>
    </source>
</evidence>
<dbReference type="GO" id="GO:0005886">
    <property type="term" value="C:plasma membrane"/>
    <property type="evidence" value="ECO:0007669"/>
    <property type="project" value="UniProtKB-SubCell"/>
</dbReference>
<dbReference type="PRINTS" id="PR00864">
    <property type="entry name" value="PREPILNPTASE"/>
</dbReference>
<keyword evidence="4" id="KW-0997">Cell inner membrane</keyword>
<feature type="transmembrane region" description="Helical" evidence="8">
    <location>
        <begin position="136"/>
        <end position="155"/>
    </location>
</feature>
<name>A0A382ND66_9ZZZZ</name>
<dbReference type="GO" id="GO:0004190">
    <property type="term" value="F:aspartic-type endopeptidase activity"/>
    <property type="evidence" value="ECO:0007669"/>
    <property type="project" value="InterPro"/>
</dbReference>
<dbReference type="PANTHER" id="PTHR30487">
    <property type="entry name" value="TYPE 4 PREPILIN-LIKE PROTEINS LEADER PEPTIDE-PROCESSING ENZYME"/>
    <property type="match status" value="1"/>
</dbReference>
<accession>A0A382ND66</accession>
<comment type="subcellular location">
    <subcellularLocation>
        <location evidence="1">Cell inner membrane</location>
        <topology evidence="1">Multi-pass membrane protein</topology>
    </subcellularLocation>
</comment>
<evidence type="ECO:0000256" key="6">
    <source>
        <dbReference type="ARBA" id="ARBA00022989"/>
    </source>
</evidence>
<comment type="similarity">
    <text evidence="2">Belongs to the peptidase A24 family.</text>
</comment>
<dbReference type="InterPro" id="IPR014032">
    <property type="entry name" value="Peptidase_A24A_bac"/>
</dbReference>
<evidence type="ECO:0000313" key="11">
    <source>
        <dbReference type="EMBL" id="SVC57682.1"/>
    </source>
</evidence>
<evidence type="ECO:0000256" key="7">
    <source>
        <dbReference type="ARBA" id="ARBA00023136"/>
    </source>
</evidence>
<dbReference type="PANTHER" id="PTHR30487:SF0">
    <property type="entry name" value="PREPILIN LEADER PEPTIDASE_N-METHYLTRANSFERASE-RELATED"/>
    <property type="match status" value="1"/>
</dbReference>
<dbReference type="EMBL" id="UINC01098854">
    <property type="protein sequence ID" value="SVC57682.1"/>
    <property type="molecule type" value="Genomic_DNA"/>
</dbReference>
<feature type="domain" description="Prepilin peptidase A24 N-terminal" evidence="10">
    <location>
        <begin position="2"/>
        <end position="80"/>
    </location>
</feature>
<evidence type="ECO:0000256" key="2">
    <source>
        <dbReference type="ARBA" id="ARBA00005801"/>
    </source>
</evidence>
<feature type="transmembrane region" description="Helical" evidence="8">
    <location>
        <begin position="108"/>
        <end position="129"/>
    </location>
</feature>
<feature type="transmembrane region" description="Helical" evidence="8">
    <location>
        <begin position="214"/>
        <end position="236"/>
    </location>
</feature>
<reference evidence="11" key="1">
    <citation type="submission" date="2018-05" db="EMBL/GenBank/DDBJ databases">
        <authorList>
            <person name="Lanie J.A."/>
            <person name="Ng W.-L."/>
            <person name="Kazmierczak K.M."/>
            <person name="Andrzejewski T.M."/>
            <person name="Davidsen T.M."/>
            <person name="Wayne K.J."/>
            <person name="Tettelin H."/>
            <person name="Glass J.I."/>
            <person name="Rusch D."/>
            <person name="Podicherti R."/>
            <person name="Tsui H.-C.T."/>
            <person name="Winkler M.E."/>
        </authorList>
    </citation>
    <scope>NUCLEOTIDE SEQUENCE</scope>
</reference>
<protein>
    <recommendedName>
        <fullName evidence="12">Prepilin peptidase</fullName>
    </recommendedName>
</protein>
<evidence type="ECO:0000256" key="1">
    <source>
        <dbReference type="ARBA" id="ARBA00004429"/>
    </source>
</evidence>
<dbReference type="InterPro" id="IPR000045">
    <property type="entry name" value="Prepilin_IV_endopep_pep"/>
</dbReference>
<feature type="transmembrane region" description="Helical" evidence="8">
    <location>
        <begin position="180"/>
        <end position="202"/>
    </location>
</feature>
<dbReference type="GO" id="GO:0006465">
    <property type="term" value="P:signal peptide processing"/>
    <property type="evidence" value="ECO:0007669"/>
    <property type="project" value="TreeGrafter"/>
</dbReference>
<evidence type="ECO:0000256" key="8">
    <source>
        <dbReference type="SAM" id="Phobius"/>
    </source>
</evidence>
<dbReference type="Gene3D" id="1.20.120.1220">
    <property type="match status" value="1"/>
</dbReference>
<evidence type="ECO:0000259" key="10">
    <source>
        <dbReference type="Pfam" id="PF06750"/>
    </source>
</evidence>
<evidence type="ECO:0008006" key="12">
    <source>
        <dbReference type="Google" id="ProtNLM"/>
    </source>
</evidence>
<feature type="transmembrane region" description="Helical" evidence="8">
    <location>
        <begin position="84"/>
        <end position="102"/>
    </location>
</feature>
<keyword evidence="6 8" id="KW-1133">Transmembrane helix</keyword>
<dbReference type="InterPro" id="IPR050882">
    <property type="entry name" value="Prepilin_peptidase/N-MTase"/>
</dbReference>
<feature type="domain" description="Prepilin type IV endopeptidase peptidase" evidence="9">
    <location>
        <begin position="93"/>
        <end position="197"/>
    </location>
</feature>
<proteinExistence type="inferred from homology"/>
<evidence type="ECO:0000256" key="5">
    <source>
        <dbReference type="ARBA" id="ARBA00022692"/>
    </source>
</evidence>
<evidence type="ECO:0000256" key="3">
    <source>
        <dbReference type="ARBA" id="ARBA00022475"/>
    </source>
</evidence>
<feature type="non-terminal residue" evidence="11">
    <location>
        <position position="1"/>
    </location>
</feature>
<evidence type="ECO:0000256" key="4">
    <source>
        <dbReference type="ARBA" id="ARBA00022519"/>
    </source>
</evidence>
<dbReference type="Pfam" id="PF06750">
    <property type="entry name" value="A24_N_bact"/>
    <property type="match status" value="1"/>
</dbReference>
<keyword evidence="7 8" id="KW-0472">Membrane</keyword>
<keyword evidence="5 8" id="KW-0812">Transmembrane</keyword>
<organism evidence="11">
    <name type="scientific">marine metagenome</name>
    <dbReference type="NCBI Taxonomy" id="408172"/>
    <lineage>
        <taxon>unclassified sequences</taxon>
        <taxon>metagenomes</taxon>
        <taxon>ecological metagenomes</taxon>
    </lineage>
</organism>
<keyword evidence="3" id="KW-1003">Cell membrane</keyword>
<gene>
    <name evidence="11" type="ORF">METZ01_LOCUS310536</name>
</gene>
<dbReference type="AlphaFoldDB" id="A0A382ND66"/>